<evidence type="ECO:0000256" key="1">
    <source>
        <dbReference type="ARBA" id="ARBA00022679"/>
    </source>
</evidence>
<dbReference type="InterPro" id="IPR044855">
    <property type="entry name" value="CoA-Trfase_III_dom3_sf"/>
</dbReference>
<evidence type="ECO:0000313" key="3">
    <source>
        <dbReference type="Proteomes" id="UP000028534"/>
    </source>
</evidence>
<dbReference type="SUPFAM" id="SSF89796">
    <property type="entry name" value="CoA-transferase family III (CaiB/BaiF)"/>
    <property type="match status" value="1"/>
</dbReference>
<comment type="caution">
    <text evidence="2">The sequence shown here is derived from an EMBL/GenBank/DDBJ whole genome shotgun (WGS) entry which is preliminary data.</text>
</comment>
<dbReference type="eggNOG" id="COG1804">
    <property type="taxonomic scope" value="Bacteria"/>
</dbReference>
<organism evidence="2 3">
    <name type="scientific">Sphingobium yanoikuyae</name>
    <name type="common">Sphingomonas yanoikuyae</name>
    <dbReference type="NCBI Taxonomy" id="13690"/>
    <lineage>
        <taxon>Bacteria</taxon>
        <taxon>Pseudomonadati</taxon>
        <taxon>Pseudomonadota</taxon>
        <taxon>Alphaproteobacteria</taxon>
        <taxon>Sphingomonadales</taxon>
        <taxon>Sphingomonadaceae</taxon>
        <taxon>Sphingobium</taxon>
    </lineage>
</organism>
<dbReference type="PANTHER" id="PTHR48207">
    <property type="entry name" value="SUCCINATE--HYDROXYMETHYLGLUTARATE COA-TRANSFERASE"/>
    <property type="match status" value="1"/>
</dbReference>
<dbReference type="InterPro" id="IPR023606">
    <property type="entry name" value="CoA-Trfase_III_dom_1_sf"/>
</dbReference>
<keyword evidence="1 2" id="KW-0808">Transferase</keyword>
<dbReference type="Gene3D" id="3.40.50.10540">
    <property type="entry name" value="Crotonobetainyl-coa:carnitine coa-transferase, domain 1"/>
    <property type="match status" value="1"/>
</dbReference>
<dbReference type="InterPro" id="IPR003673">
    <property type="entry name" value="CoA-Trfase_fam_III"/>
</dbReference>
<gene>
    <name evidence="2" type="ORF">CP98_04012</name>
</gene>
<evidence type="ECO:0000313" key="2">
    <source>
        <dbReference type="EMBL" id="KEZ16676.1"/>
    </source>
</evidence>
<dbReference type="InterPro" id="IPR050483">
    <property type="entry name" value="CoA-transferase_III_domain"/>
</dbReference>
<dbReference type="GO" id="GO:0008410">
    <property type="term" value="F:CoA-transferase activity"/>
    <property type="evidence" value="ECO:0007669"/>
    <property type="project" value="TreeGrafter"/>
</dbReference>
<accession>A0A084EFD4</accession>
<dbReference type="Gene3D" id="3.30.1540.10">
    <property type="entry name" value="formyl-coa transferase, domain 3"/>
    <property type="match status" value="1"/>
</dbReference>
<proteinExistence type="predicted"/>
<dbReference type="Proteomes" id="UP000028534">
    <property type="component" value="Unassembled WGS sequence"/>
</dbReference>
<name>A0A084EFD4_SPHYA</name>
<dbReference type="EMBL" id="JGVR01000029">
    <property type="protein sequence ID" value="KEZ16676.1"/>
    <property type="molecule type" value="Genomic_DNA"/>
</dbReference>
<dbReference type="PANTHER" id="PTHR48207:SF3">
    <property type="entry name" value="SUCCINATE--HYDROXYMETHYLGLUTARATE COA-TRANSFERASE"/>
    <property type="match status" value="1"/>
</dbReference>
<dbReference type="AlphaFoldDB" id="A0A084EFD4"/>
<protein>
    <submittedName>
        <fullName evidence="2">Putative acyl-CoA transferase/carnitine dehydratase</fullName>
    </submittedName>
</protein>
<sequence length="399" mass="43294">MGEDMAENGMAVSAGALDGVRVLDFTSVMAGPFATRMLADLGAQVIKVESLEGDQVRARPPLREGFSAYFGNLNAGKQSIACNLKSPEMVALIKQMVANCDVLVENFRPGVMQRFGLDYATLQDINPRLIYCSISGYGQTGPKALFPAYAPVIHAASGFDMVNLRYQDGAERPATSGIFVADVLGGTHAFGAIQAALYQRERTGEGQHIDVSMLEAMVGMLVFETQEAQFPGDARRPLYTPLKTRDGFIMVAPTSPRNFEQLADAVGHPEWRDDPRFRTSADRNANWATLLALTEKWTEQHLAEEAETILSGYGVPCARYREIGELLDDPQLAVRGAFAEIADGAGRYKVSNPPFRMSGSRVEARDHVSCLGQDGAALLAGLGLDDDRIATLREKGDLL</sequence>
<reference evidence="2 3" key="1">
    <citation type="submission" date="2014-03" db="EMBL/GenBank/DDBJ databases">
        <title>Genome sequence of Sphingobium yanoikuyae B1.</title>
        <authorList>
            <person name="Gan H.M."/>
            <person name="Gan H.Y."/>
            <person name="Savka M.A."/>
        </authorList>
    </citation>
    <scope>NUCLEOTIDE SEQUENCE [LARGE SCALE GENOMIC DNA]</scope>
    <source>
        <strain evidence="2 3">B1</strain>
    </source>
</reference>
<dbReference type="PATRIC" id="fig|13690.10.peg.4120"/>
<dbReference type="Pfam" id="PF02515">
    <property type="entry name" value="CoA_transf_3"/>
    <property type="match status" value="1"/>
</dbReference>